<protein>
    <recommendedName>
        <fullName evidence="5">Importin N-terminal domain-containing protein</fullName>
    </recommendedName>
</protein>
<gene>
    <name evidence="6" type="ORF">WJX75_009464</name>
</gene>
<dbReference type="InterPro" id="IPR016024">
    <property type="entry name" value="ARM-type_fold"/>
</dbReference>
<evidence type="ECO:0000313" key="7">
    <source>
        <dbReference type="Proteomes" id="UP001491310"/>
    </source>
</evidence>
<dbReference type="Pfam" id="PF25758">
    <property type="entry name" value="TPR_IPO11"/>
    <property type="match status" value="1"/>
</dbReference>
<dbReference type="SMART" id="SM00913">
    <property type="entry name" value="IBN_N"/>
    <property type="match status" value="1"/>
</dbReference>
<comment type="caution">
    <text evidence="6">The sequence shown here is derived from an EMBL/GenBank/DDBJ whole genome shotgun (WGS) entry which is preliminary data.</text>
</comment>
<evidence type="ECO:0000259" key="5">
    <source>
        <dbReference type="PROSITE" id="PS50166"/>
    </source>
</evidence>
<accession>A0ABR2YUI3</accession>
<dbReference type="Pfam" id="PF03810">
    <property type="entry name" value="IBN_N"/>
    <property type="match status" value="1"/>
</dbReference>
<dbReference type="InterPro" id="IPR011989">
    <property type="entry name" value="ARM-like"/>
</dbReference>
<organism evidence="6 7">
    <name type="scientific">Coccomyxa subellipsoidea</name>
    <dbReference type="NCBI Taxonomy" id="248742"/>
    <lineage>
        <taxon>Eukaryota</taxon>
        <taxon>Viridiplantae</taxon>
        <taxon>Chlorophyta</taxon>
        <taxon>core chlorophytes</taxon>
        <taxon>Trebouxiophyceae</taxon>
        <taxon>Trebouxiophyceae incertae sedis</taxon>
        <taxon>Coccomyxaceae</taxon>
        <taxon>Coccomyxa</taxon>
    </lineage>
</organism>
<keyword evidence="3" id="KW-0813">Transport</keyword>
<comment type="subcellular location">
    <subcellularLocation>
        <location evidence="1">Nucleus</location>
    </subcellularLocation>
</comment>
<feature type="domain" description="Importin N-terminal" evidence="5">
    <location>
        <begin position="34"/>
        <end position="111"/>
    </location>
</feature>
<sequence length="1145" mass="121907">MEAEVQQQQPVDVRDVYAAITGAFSLETPIRIAADASLKEWEADAVPGFLAALLNILEHSNDEDIRLLAAVVAKNSVGSSWRKTLGTREWSRVPSDEKAAVRTSALHLLFSESSDRVATQLGLLITNIARFDFPNEWSSLLSDLTHAAAWDTAATSVTGKERALFALKNVLRALRGRRIVVETPRPNGSMSPQDLKPLADRIAAERAAMNDRSRAAFPPAAVEWRAHFAAAAQGAAGWAERGRLANRGLHVLRELLLLLPDWDPLLPEIGQFLEALHQASTATVTMLVPGSGDGASAAAAAPAERERVATAAKSFERALQCVLAALDKQPVGFARFLPAFLAFYGHAALVALDAAALQHVRPKTRVLLTRFLARVLLCPYYTRSWLEGRTAQEAEEADTDKGREVKESLEKAVTAVDEMLSAEQCALLVEAVVTKYVALSPEELQEWQDNPEGYVRSTDVESSPDADTPRPCGLALLICMLERGPDTVAAALVALAAKLQAQPLTAEAVLAREAVYRAIGEGFFRPAVAAQVNFPAWYTSELADLLQNGGGQQSGADQWQRSVLVARAAWLVGVCGAELPPQLWAAALSALTSHIADADIVLALTAVSAAMSLCTSLLEQQHAIRQAQERKKDSGDARFGLLFLSKRNAAAEDPAVVQDHETRTAALTSGASSLFSALFGLLIRLEEAESKVRVLQLVSVAVEVLGDAAQPHLGAVGSALPQVWSATREATEGSETGALSRLHSALIAVVTHVVTRLGGRALGDPQFGGVLWPLLSTALDVGSAESETLVEEGLRLLTATLGNVSELPPQLLALLPALFAVLQRGRDNAAVYSALEAFALLGGAQLLLPYEHALFACLHRSMAALQAELAAASEPPQPPKAGQRGGLLSREATQEALAGSSLITVLVQLLGDAALQPLEPTLRAMTAAVCAPIMAAEDVPQPLVTIAEGILEVLGRVLLPRPTALPPLLPAGDPDAAARFFDAWLSAALTRYLEEILGVPAMAAMGRLRRRSSAAALCASVCAGVSPALSDSPGRLARVFALCLRSIEEADAFQEDREDIRSSIADMQASRSDREALLLRRAMLAEASPVLTIDLPAALRAAFATAAQRHSEAKLVEAVCWIDGSLEASLRTVIGQNGQLQRQWS</sequence>
<evidence type="ECO:0000256" key="1">
    <source>
        <dbReference type="ARBA" id="ARBA00004123"/>
    </source>
</evidence>
<dbReference type="PANTHER" id="PTHR10997:SF70">
    <property type="entry name" value="IMPORTIN N-TERMINAL DOMAIN-CONTAINING PROTEIN"/>
    <property type="match status" value="1"/>
</dbReference>
<reference evidence="6 7" key="1">
    <citation type="journal article" date="2024" name="Nat. Commun.">
        <title>Phylogenomics reveals the evolutionary origins of lichenization in chlorophyte algae.</title>
        <authorList>
            <person name="Puginier C."/>
            <person name="Libourel C."/>
            <person name="Otte J."/>
            <person name="Skaloud P."/>
            <person name="Haon M."/>
            <person name="Grisel S."/>
            <person name="Petersen M."/>
            <person name="Berrin J.G."/>
            <person name="Delaux P.M."/>
            <person name="Dal Grande F."/>
            <person name="Keller J."/>
        </authorList>
    </citation>
    <scope>NUCLEOTIDE SEQUENCE [LARGE SCALE GENOMIC DNA]</scope>
    <source>
        <strain evidence="6 7">SAG 216-7</strain>
    </source>
</reference>
<evidence type="ECO:0000313" key="6">
    <source>
        <dbReference type="EMBL" id="KAK9915458.1"/>
    </source>
</evidence>
<dbReference type="Proteomes" id="UP001491310">
    <property type="component" value="Unassembled WGS sequence"/>
</dbReference>
<keyword evidence="7" id="KW-1185">Reference proteome</keyword>
<proteinExistence type="inferred from homology"/>
<evidence type="ECO:0000256" key="4">
    <source>
        <dbReference type="ARBA" id="ARBA00023242"/>
    </source>
</evidence>
<evidence type="ECO:0000256" key="3">
    <source>
        <dbReference type="ARBA" id="ARBA00022448"/>
    </source>
</evidence>
<dbReference type="PANTHER" id="PTHR10997">
    <property type="entry name" value="IMPORTIN-7, 8, 11"/>
    <property type="match status" value="1"/>
</dbReference>
<dbReference type="SUPFAM" id="SSF48371">
    <property type="entry name" value="ARM repeat"/>
    <property type="match status" value="1"/>
</dbReference>
<dbReference type="EMBL" id="JALJOT010000005">
    <property type="protein sequence ID" value="KAK9915458.1"/>
    <property type="molecule type" value="Genomic_DNA"/>
</dbReference>
<evidence type="ECO:0000256" key="2">
    <source>
        <dbReference type="ARBA" id="ARBA00007991"/>
    </source>
</evidence>
<name>A0ABR2YUI3_9CHLO</name>
<dbReference type="InterPro" id="IPR058669">
    <property type="entry name" value="TPR_IPO7/11-like"/>
</dbReference>
<dbReference type="PROSITE" id="PS50166">
    <property type="entry name" value="IMPORTIN_B_NT"/>
    <property type="match status" value="1"/>
</dbReference>
<keyword evidence="4" id="KW-0539">Nucleus</keyword>
<comment type="similarity">
    <text evidence="2">Belongs to the importin beta family.</text>
</comment>
<dbReference type="InterPro" id="IPR001494">
    <property type="entry name" value="Importin-beta_N"/>
</dbReference>
<dbReference type="Gene3D" id="1.25.10.10">
    <property type="entry name" value="Leucine-rich Repeat Variant"/>
    <property type="match status" value="1"/>
</dbReference>